<dbReference type="Proteomes" id="UP001519887">
    <property type="component" value="Unassembled WGS sequence"/>
</dbReference>
<keyword evidence="2" id="KW-1185">Reference proteome</keyword>
<comment type="caution">
    <text evidence="1">The sequence shown here is derived from an EMBL/GenBank/DDBJ whole genome shotgun (WGS) entry which is preliminary data.</text>
</comment>
<evidence type="ECO:0000313" key="2">
    <source>
        <dbReference type="Proteomes" id="UP001519887"/>
    </source>
</evidence>
<organism evidence="1 2">
    <name type="scientific">Paenibacillus sepulcri</name>
    <dbReference type="NCBI Taxonomy" id="359917"/>
    <lineage>
        <taxon>Bacteria</taxon>
        <taxon>Bacillati</taxon>
        <taxon>Bacillota</taxon>
        <taxon>Bacilli</taxon>
        <taxon>Bacillales</taxon>
        <taxon>Paenibacillaceae</taxon>
        <taxon>Paenibacillus</taxon>
    </lineage>
</organism>
<evidence type="ECO:0008006" key="3">
    <source>
        <dbReference type="Google" id="ProtNLM"/>
    </source>
</evidence>
<reference evidence="1 2" key="1">
    <citation type="submission" date="2021-07" db="EMBL/GenBank/DDBJ databases">
        <title>Paenibacillus radiodurans sp. nov., isolated from the southeastern edge of Tengger Desert.</title>
        <authorList>
            <person name="Zhang G."/>
        </authorList>
    </citation>
    <scope>NUCLEOTIDE SEQUENCE [LARGE SCALE GENOMIC DNA]</scope>
    <source>
        <strain evidence="1 2">CCM 7311</strain>
    </source>
</reference>
<sequence>MGEKMTHRIIVHFNGGDKVVIGTNDVDDTLAQIQKQTSGWLELDGKIIYLNNVTYVETDEQRDRSVLGFT</sequence>
<dbReference type="EMBL" id="JAHZIK010000386">
    <property type="protein sequence ID" value="MBW7455558.1"/>
    <property type="molecule type" value="Genomic_DNA"/>
</dbReference>
<protein>
    <recommendedName>
        <fullName evidence="3">DUF3954 domain-containing protein</fullName>
    </recommendedName>
</protein>
<evidence type="ECO:0000313" key="1">
    <source>
        <dbReference type="EMBL" id="MBW7455558.1"/>
    </source>
</evidence>
<accession>A0ABS7C3S4</accession>
<proteinExistence type="predicted"/>
<name>A0ABS7C3S4_9BACL</name>
<dbReference type="RefSeq" id="WP_210045007.1">
    <property type="nucleotide sequence ID" value="NZ_JBHLVU010000019.1"/>
</dbReference>
<gene>
    <name evidence="1" type="ORF">K0U00_16155</name>
</gene>